<proteinExistence type="predicted"/>
<keyword evidence="2" id="KW-0812">Transmembrane</keyword>
<keyword evidence="2" id="KW-0472">Membrane</keyword>
<dbReference type="InterPro" id="IPR013783">
    <property type="entry name" value="Ig-like_fold"/>
</dbReference>
<keyword evidence="4" id="KW-1185">Reference proteome</keyword>
<name>A0ABQ4BJG8_9ACTN</name>
<evidence type="ECO:0000313" key="4">
    <source>
        <dbReference type="Proteomes" id="UP000624709"/>
    </source>
</evidence>
<dbReference type="Gene3D" id="2.60.40.10">
    <property type="entry name" value="Immunoglobulins"/>
    <property type="match status" value="1"/>
</dbReference>
<feature type="transmembrane region" description="Helical" evidence="2">
    <location>
        <begin position="27"/>
        <end position="43"/>
    </location>
</feature>
<keyword evidence="2" id="KW-1133">Transmembrane helix</keyword>
<sequence length="257" mass="26472">MSGFTVGHIMRATVGPLPPAVYWRRRVVVLGALLLGIIVWFVACSHGDDDKPNTKNASSQLPTPEPGKSSASASPTPDDGLLDSAPPGGQAYPDPDPVKSSAAPDPGDLLQTTAPGVNTDVNAAGNACTDAEMQVTPVPGATKVKRGVPLAITLTIKNIGTRTCTRDVGADPQELYLEQGVQKYWSSDKCNPTKGSDVATFAPGAEKTFNVTWNGRQSTACSGAAPAGPAPAAGEYQLRGRLDGIISAPPVVVTITS</sequence>
<dbReference type="Proteomes" id="UP000624709">
    <property type="component" value="Unassembled WGS sequence"/>
</dbReference>
<evidence type="ECO:0008006" key="5">
    <source>
        <dbReference type="Google" id="ProtNLM"/>
    </source>
</evidence>
<organism evidence="3 4">
    <name type="scientific">Actinoplanes palleronii</name>
    <dbReference type="NCBI Taxonomy" id="113570"/>
    <lineage>
        <taxon>Bacteria</taxon>
        <taxon>Bacillati</taxon>
        <taxon>Actinomycetota</taxon>
        <taxon>Actinomycetes</taxon>
        <taxon>Micromonosporales</taxon>
        <taxon>Micromonosporaceae</taxon>
        <taxon>Actinoplanes</taxon>
    </lineage>
</organism>
<feature type="region of interest" description="Disordered" evidence="1">
    <location>
        <begin position="49"/>
        <end position="118"/>
    </location>
</feature>
<evidence type="ECO:0000313" key="3">
    <source>
        <dbReference type="EMBL" id="GIE70820.1"/>
    </source>
</evidence>
<reference evidence="3 4" key="1">
    <citation type="submission" date="2021-01" db="EMBL/GenBank/DDBJ databases">
        <title>Whole genome shotgun sequence of Actinoplanes palleronii NBRC 14916.</title>
        <authorList>
            <person name="Komaki H."/>
            <person name="Tamura T."/>
        </authorList>
    </citation>
    <scope>NUCLEOTIDE SEQUENCE [LARGE SCALE GENOMIC DNA]</scope>
    <source>
        <strain evidence="3 4">NBRC 14916</strain>
    </source>
</reference>
<dbReference type="EMBL" id="BOMS01000110">
    <property type="protein sequence ID" value="GIE70820.1"/>
    <property type="molecule type" value="Genomic_DNA"/>
</dbReference>
<comment type="caution">
    <text evidence="3">The sequence shown here is derived from an EMBL/GenBank/DDBJ whole genome shotgun (WGS) entry which is preliminary data.</text>
</comment>
<accession>A0ABQ4BJG8</accession>
<gene>
    <name evidence="3" type="ORF">Apa02nite_069280</name>
</gene>
<evidence type="ECO:0000256" key="1">
    <source>
        <dbReference type="SAM" id="MobiDB-lite"/>
    </source>
</evidence>
<protein>
    <recommendedName>
        <fullName evidence="5">Adhesin</fullName>
    </recommendedName>
</protein>
<evidence type="ECO:0000256" key="2">
    <source>
        <dbReference type="SAM" id="Phobius"/>
    </source>
</evidence>